<evidence type="ECO:0000313" key="3">
    <source>
        <dbReference type="Proteomes" id="UP000197679"/>
    </source>
</evidence>
<name>A0A218NM29_9ARCH</name>
<keyword evidence="3" id="KW-1185">Reference proteome</keyword>
<dbReference type="InterPro" id="IPR036390">
    <property type="entry name" value="WH_DNA-bd_sf"/>
</dbReference>
<dbReference type="PANTHER" id="PTHR33169:SF14">
    <property type="entry name" value="TRANSCRIPTIONAL REGULATOR RV3488"/>
    <property type="match status" value="1"/>
</dbReference>
<evidence type="ECO:0000259" key="1">
    <source>
        <dbReference type="Pfam" id="PF03551"/>
    </source>
</evidence>
<dbReference type="AlphaFoldDB" id="A0A218NM29"/>
<evidence type="ECO:0000313" key="2">
    <source>
        <dbReference type="EMBL" id="ASI13530.1"/>
    </source>
</evidence>
<dbReference type="EMBL" id="CP019964">
    <property type="protein sequence ID" value="ASI13530.1"/>
    <property type="molecule type" value="Genomic_DNA"/>
</dbReference>
<protein>
    <submittedName>
        <fullName evidence="2">PadR subfamily 2 transcriptional regulator</fullName>
    </submittedName>
</protein>
<dbReference type="Gene3D" id="1.10.10.10">
    <property type="entry name" value="Winged helix-like DNA-binding domain superfamily/Winged helix DNA-binding domain"/>
    <property type="match status" value="1"/>
</dbReference>
<dbReference type="KEGG" id="marh:Mia14_0196"/>
<dbReference type="InterPro" id="IPR052509">
    <property type="entry name" value="Metal_resp_DNA-bind_regulator"/>
</dbReference>
<dbReference type="InterPro" id="IPR005149">
    <property type="entry name" value="Tscrpt_reg_PadR_N"/>
</dbReference>
<dbReference type="Proteomes" id="UP000197679">
    <property type="component" value="Chromosome"/>
</dbReference>
<gene>
    <name evidence="2" type="ORF">Mia14_0196</name>
</gene>
<dbReference type="SUPFAM" id="SSF46785">
    <property type="entry name" value="Winged helix' DNA-binding domain"/>
    <property type="match status" value="1"/>
</dbReference>
<dbReference type="RefSeq" id="WP_088819696.1">
    <property type="nucleotide sequence ID" value="NZ_CP019964.1"/>
</dbReference>
<organism evidence="2 3">
    <name type="scientific">Candidatus Mancarchaeum acidiphilum</name>
    <dbReference type="NCBI Taxonomy" id="1920749"/>
    <lineage>
        <taxon>Archaea</taxon>
        <taxon>Candidatus Micrarchaeota</taxon>
        <taxon>Candidatus Mancarchaeum</taxon>
    </lineage>
</organism>
<dbReference type="PANTHER" id="PTHR33169">
    <property type="entry name" value="PADR-FAMILY TRANSCRIPTIONAL REGULATOR"/>
    <property type="match status" value="1"/>
</dbReference>
<dbReference type="InterPro" id="IPR036388">
    <property type="entry name" value="WH-like_DNA-bd_sf"/>
</dbReference>
<reference evidence="2 3" key="1">
    <citation type="journal article" date="2017" name="Nat. Commun.">
        <title>'ARMAN' archaea depend on association with euryarchaeal host in culture and in situ.</title>
        <authorList>
            <person name="Golyshina O."/>
            <person name="Toshchakov S."/>
            <person name="Makarova K."/>
            <person name="Gavrilov S."/>
            <person name="Korzhenkov A."/>
            <person name="La Cono V."/>
            <person name="Arcadi E."/>
            <person name="Nechitaylo T."/>
            <person name="Ferrer M."/>
            <person name="Kublanov I."/>
            <person name="Wolf Y."/>
            <person name="Yakimov M."/>
            <person name="Golyshin P."/>
            <person name="Slesarev A."/>
            <person name="Kozyavkin S."/>
        </authorList>
    </citation>
    <scope>NUCLEOTIDE SEQUENCE [LARGE SCALE GENOMIC DNA]</scope>
    <source>
        <strain evidence="2 3">Mia14</strain>
    </source>
</reference>
<dbReference type="OrthoDB" id="56053at2157"/>
<dbReference type="Pfam" id="PF03551">
    <property type="entry name" value="PadR"/>
    <property type="match status" value="1"/>
</dbReference>
<accession>A0A218NM29</accession>
<sequence length="118" mass="13747">MGEKETKKYKYREFHNILLKLFILKKIDQDKKAYPYDIIKKIKKSPLLSNLTEEGSIKNDVYNIISVLEKAGYIESEAIKSDGKIKKYYHITPDGKKALNVIKKDFHKLVKTVTSLIK</sequence>
<feature type="domain" description="Transcription regulator PadR N-terminal" evidence="1">
    <location>
        <begin position="23"/>
        <end position="100"/>
    </location>
</feature>
<dbReference type="GeneID" id="33313754"/>
<proteinExistence type="predicted"/>